<accession>A0ABD3T756</accession>
<feature type="region of interest" description="Disordered" evidence="1">
    <location>
        <begin position="182"/>
        <end position="259"/>
    </location>
</feature>
<feature type="compositionally biased region" description="Low complexity" evidence="1">
    <location>
        <begin position="316"/>
        <end position="328"/>
    </location>
</feature>
<keyword evidence="3" id="KW-1185">Reference proteome</keyword>
<feature type="region of interest" description="Disordered" evidence="1">
    <location>
        <begin position="148"/>
        <end position="169"/>
    </location>
</feature>
<name>A0ABD3T756_SINWO</name>
<organism evidence="2 3">
    <name type="scientific">Sinanodonta woodiana</name>
    <name type="common">Chinese pond mussel</name>
    <name type="synonym">Anodonta woodiana</name>
    <dbReference type="NCBI Taxonomy" id="1069815"/>
    <lineage>
        <taxon>Eukaryota</taxon>
        <taxon>Metazoa</taxon>
        <taxon>Spiralia</taxon>
        <taxon>Lophotrochozoa</taxon>
        <taxon>Mollusca</taxon>
        <taxon>Bivalvia</taxon>
        <taxon>Autobranchia</taxon>
        <taxon>Heteroconchia</taxon>
        <taxon>Palaeoheterodonta</taxon>
        <taxon>Unionida</taxon>
        <taxon>Unionoidea</taxon>
        <taxon>Unionidae</taxon>
        <taxon>Unioninae</taxon>
        <taxon>Sinanodonta</taxon>
    </lineage>
</organism>
<dbReference type="EMBL" id="JBJQND010000019">
    <property type="protein sequence ID" value="KAL3832759.1"/>
    <property type="molecule type" value="Genomic_DNA"/>
</dbReference>
<gene>
    <name evidence="2" type="ORF">ACJMK2_024373</name>
</gene>
<dbReference type="Proteomes" id="UP001634394">
    <property type="component" value="Unassembled WGS sequence"/>
</dbReference>
<evidence type="ECO:0008006" key="4">
    <source>
        <dbReference type="Google" id="ProtNLM"/>
    </source>
</evidence>
<dbReference type="SUPFAM" id="SSF52266">
    <property type="entry name" value="SGNH hydrolase"/>
    <property type="match status" value="1"/>
</dbReference>
<dbReference type="AlphaFoldDB" id="A0ABD3T756"/>
<proteinExistence type="predicted"/>
<evidence type="ECO:0000256" key="1">
    <source>
        <dbReference type="SAM" id="MobiDB-lite"/>
    </source>
</evidence>
<feature type="region of interest" description="Disordered" evidence="1">
    <location>
        <begin position="283"/>
        <end position="328"/>
    </location>
</feature>
<reference evidence="2 3" key="1">
    <citation type="submission" date="2024-11" db="EMBL/GenBank/DDBJ databases">
        <title>Chromosome-level genome assembly of the freshwater bivalve Anodonta woodiana.</title>
        <authorList>
            <person name="Chen X."/>
        </authorList>
    </citation>
    <scope>NUCLEOTIDE SEQUENCE [LARGE SCALE GENOMIC DNA]</scope>
    <source>
        <strain evidence="2">MN2024</strain>
        <tissue evidence="2">Gills</tissue>
    </source>
</reference>
<comment type="caution">
    <text evidence="2">The sequence shown here is derived from an EMBL/GenBank/DDBJ whole genome shotgun (WGS) entry which is preliminary data.</text>
</comment>
<evidence type="ECO:0000313" key="3">
    <source>
        <dbReference type="Proteomes" id="UP001634394"/>
    </source>
</evidence>
<dbReference type="CDD" id="cd00229">
    <property type="entry name" value="SGNH_hydrolase"/>
    <property type="match status" value="1"/>
</dbReference>
<feature type="compositionally biased region" description="Polar residues" evidence="1">
    <location>
        <begin position="229"/>
        <end position="247"/>
    </location>
</feature>
<dbReference type="InterPro" id="IPR036514">
    <property type="entry name" value="SGNH_hydro_sf"/>
</dbReference>
<sequence>MGQTRRRRDPNPNNRWIRLFYQILQAIHHLNIMKDQAKGLGATKGFKQQIKLLDKFLKPAQPTTGLTQELERLNRMWATKVAETLTHHYKTRISELMGRIVGFGFLDFTITNLSNQALDWAKRNFRNKLSLDTIQEYQRIVKSFTTAPIRQQTDSTREPQTTTKTVNNKGVSKAWDINQWIPVSLPQKQRTQQKTASPPKAADNPIRLSNRFQPLQVLDTPPHRKPDNQLASTPKPSPSTQMVNSERQQPRDPSLSPTKQTMASIVLTTPLNMLKDATSVTSRLGKPLGDTISNIFTLRTPSPKPNMSPGRRSRSPSRSPSPCSSRSMSPCFPVQTYAAIALSPPKTTRFTRHHGNKAEWKLPRFTHSTVIIGDSNVSRIRNETGNKHLQIESYPGARICHFEAMFRNYQHQDKPKEIIINVGINDRDNSNNTRVAQSMTNLAQIARATFPDSEIFLTQNQVSNTMDERRPREAFNIRQLNEHLTNITMQGVSYLDSNIRGGCFFEPDGIHWCPRTANSILNKWLQQLRVYRPVFCPVQKGTARTMKRN</sequence>
<protein>
    <recommendedName>
        <fullName evidence="4">SGNH hydrolase-type esterase domain-containing protein</fullName>
    </recommendedName>
</protein>
<feature type="compositionally biased region" description="Polar residues" evidence="1">
    <location>
        <begin position="186"/>
        <end position="196"/>
    </location>
</feature>
<dbReference type="Gene3D" id="3.40.50.1110">
    <property type="entry name" value="SGNH hydrolase"/>
    <property type="match status" value="1"/>
</dbReference>
<evidence type="ECO:0000313" key="2">
    <source>
        <dbReference type="EMBL" id="KAL3832759.1"/>
    </source>
</evidence>
<feature type="compositionally biased region" description="Polar residues" evidence="1">
    <location>
        <begin position="291"/>
        <end position="300"/>
    </location>
</feature>